<proteinExistence type="predicted"/>
<dbReference type="AlphaFoldDB" id="A0AAV1HPL0"/>
<comment type="caution">
    <text evidence="1">The sequence shown here is derived from an EMBL/GenBank/DDBJ whole genome shotgun (WGS) entry which is preliminary data.</text>
</comment>
<gene>
    <name evidence="1" type="ORF">CVIRNUC_000225</name>
</gene>
<keyword evidence="2" id="KW-1185">Reference proteome</keyword>
<sequence length="104" mass="11886">MACRACWTPYALWQCQQAVLRPLQLCRRHNRPCSCCSGCIAWPQAVAQRNAEHSTRLKWRAKGILSLPINSKVVETEWKEIVQHNLDNLTKLTRQERSAGGNAE</sequence>
<reference evidence="1 2" key="1">
    <citation type="submission" date="2023-10" db="EMBL/GenBank/DDBJ databases">
        <authorList>
            <person name="Maclean D."/>
            <person name="Macfadyen A."/>
        </authorList>
    </citation>
    <scope>NUCLEOTIDE SEQUENCE [LARGE SCALE GENOMIC DNA]</scope>
</reference>
<evidence type="ECO:0000313" key="2">
    <source>
        <dbReference type="Proteomes" id="UP001314263"/>
    </source>
</evidence>
<dbReference type="EMBL" id="CAUYUE010000001">
    <property type="protein sequence ID" value="CAK0733094.1"/>
    <property type="molecule type" value="Genomic_DNA"/>
</dbReference>
<name>A0AAV1HPL0_9CHLO</name>
<evidence type="ECO:0000313" key="1">
    <source>
        <dbReference type="EMBL" id="CAK0733094.1"/>
    </source>
</evidence>
<protein>
    <submittedName>
        <fullName evidence="1">Uncharacterized protein</fullName>
    </submittedName>
</protein>
<organism evidence="1 2">
    <name type="scientific">Coccomyxa viridis</name>
    <dbReference type="NCBI Taxonomy" id="1274662"/>
    <lineage>
        <taxon>Eukaryota</taxon>
        <taxon>Viridiplantae</taxon>
        <taxon>Chlorophyta</taxon>
        <taxon>core chlorophytes</taxon>
        <taxon>Trebouxiophyceae</taxon>
        <taxon>Trebouxiophyceae incertae sedis</taxon>
        <taxon>Coccomyxaceae</taxon>
        <taxon>Coccomyxa</taxon>
    </lineage>
</organism>
<dbReference type="Proteomes" id="UP001314263">
    <property type="component" value="Unassembled WGS sequence"/>
</dbReference>
<accession>A0AAV1HPL0</accession>